<evidence type="ECO:0000256" key="3">
    <source>
        <dbReference type="ARBA" id="ARBA00023163"/>
    </source>
</evidence>
<keyword evidence="2 4" id="KW-0238">DNA-binding</keyword>
<dbReference type="SUPFAM" id="SSF48498">
    <property type="entry name" value="Tetracyclin repressor-like, C-terminal domain"/>
    <property type="match status" value="1"/>
</dbReference>
<dbReference type="Pfam" id="PF14246">
    <property type="entry name" value="TetR_C_7"/>
    <property type="match status" value="1"/>
</dbReference>
<dbReference type="GO" id="GO:0000976">
    <property type="term" value="F:transcription cis-regulatory region binding"/>
    <property type="evidence" value="ECO:0007669"/>
    <property type="project" value="TreeGrafter"/>
</dbReference>
<dbReference type="InterPro" id="IPR039536">
    <property type="entry name" value="TetR_C_Proteobacteria"/>
</dbReference>
<dbReference type="RefSeq" id="WP_137666058.1">
    <property type="nucleotide sequence ID" value="NZ_BJCE01000003.1"/>
</dbReference>
<keyword evidence="3" id="KW-0804">Transcription</keyword>
<dbReference type="SUPFAM" id="SSF46689">
    <property type="entry name" value="Homeodomain-like"/>
    <property type="match status" value="1"/>
</dbReference>
<dbReference type="AlphaFoldDB" id="A0A479ZTX2"/>
<dbReference type="InterPro" id="IPR009057">
    <property type="entry name" value="Homeodomain-like_sf"/>
</dbReference>
<dbReference type="Pfam" id="PF00440">
    <property type="entry name" value="TetR_N"/>
    <property type="match status" value="1"/>
</dbReference>
<keyword evidence="7" id="KW-1185">Reference proteome</keyword>
<dbReference type="EMBL" id="BJCE01000003">
    <property type="protein sequence ID" value="GCL35096.1"/>
    <property type="molecule type" value="Genomic_DNA"/>
</dbReference>
<protein>
    <submittedName>
        <fullName evidence="6">Transcriptional regulator, TetR family protein</fullName>
    </submittedName>
</protein>
<evidence type="ECO:0000313" key="7">
    <source>
        <dbReference type="Proteomes" id="UP000300142"/>
    </source>
</evidence>
<dbReference type="InterPro" id="IPR050109">
    <property type="entry name" value="HTH-type_TetR-like_transc_reg"/>
</dbReference>
<dbReference type="PANTHER" id="PTHR30055:SF234">
    <property type="entry name" value="HTH-TYPE TRANSCRIPTIONAL REGULATOR BETI"/>
    <property type="match status" value="1"/>
</dbReference>
<reference evidence="7" key="1">
    <citation type="submission" date="2019-02" db="EMBL/GenBank/DDBJ databases">
        <title>Draft genome sequence of Sphaerospermopsis reniformis NIES-1949.</title>
        <authorList>
            <person name="Yamaguchi H."/>
            <person name="Suzuki S."/>
            <person name="Kawachi M."/>
        </authorList>
    </citation>
    <scope>NUCLEOTIDE SEQUENCE [LARGE SCALE GENOMIC DNA]</scope>
    <source>
        <strain evidence="7">NIES-1949</strain>
    </source>
</reference>
<sequence>MPKQPDQTSAKAEQILQGAMQEFLKGGYADTSMARIASTAKVSKETLYNYFANKEALFAAIVERIAKQQFEDVFSSEPLPADPAECLRKLAPKSLTAENLDPTRMNFYRLIVAESGRFPDLARLYIKEFEKPNLAASTEYLQNCQELRSSDPEAVAWIIAGTINFYYLMMELLHGKHELTMTSDRLTEALIELLFPKSDRQ</sequence>
<dbReference type="PANTHER" id="PTHR30055">
    <property type="entry name" value="HTH-TYPE TRANSCRIPTIONAL REGULATOR RUTR"/>
    <property type="match status" value="1"/>
</dbReference>
<feature type="DNA-binding region" description="H-T-H motif" evidence="4">
    <location>
        <begin position="32"/>
        <end position="51"/>
    </location>
</feature>
<evidence type="ECO:0000259" key="5">
    <source>
        <dbReference type="PROSITE" id="PS50977"/>
    </source>
</evidence>
<accession>A0A479ZTX2</accession>
<feature type="domain" description="HTH tetR-type" evidence="5">
    <location>
        <begin position="9"/>
        <end position="69"/>
    </location>
</feature>
<dbReference type="GO" id="GO:0045892">
    <property type="term" value="P:negative regulation of DNA-templated transcription"/>
    <property type="evidence" value="ECO:0007669"/>
    <property type="project" value="UniProtKB-ARBA"/>
</dbReference>
<keyword evidence="1" id="KW-0805">Transcription regulation</keyword>
<dbReference type="Proteomes" id="UP000300142">
    <property type="component" value="Unassembled WGS sequence"/>
</dbReference>
<dbReference type="FunFam" id="1.10.10.60:FF:000141">
    <property type="entry name" value="TetR family transcriptional regulator"/>
    <property type="match status" value="1"/>
</dbReference>
<evidence type="ECO:0000256" key="4">
    <source>
        <dbReference type="PROSITE-ProRule" id="PRU00335"/>
    </source>
</evidence>
<organism evidence="6 7">
    <name type="scientific">Sphaerospermopsis reniformis</name>
    <dbReference type="NCBI Taxonomy" id="531300"/>
    <lineage>
        <taxon>Bacteria</taxon>
        <taxon>Bacillati</taxon>
        <taxon>Cyanobacteriota</taxon>
        <taxon>Cyanophyceae</taxon>
        <taxon>Nostocales</taxon>
        <taxon>Aphanizomenonaceae</taxon>
        <taxon>Sphaerospermopsis</taxon>
    </lineage>
</organism>
<dbReference type="PRINTS" id="PR00455">
    <property type="entry name" value="HTHTETR"/>
</dbReference>
<evidence type="ECO:0000256" key="1">
    <source>
        <dbReference type="ARBA" id="ARBA00023015"/>
    </source>
</evidence>
<dbReference type="InterPro" id="IPR001647">
    <property type="entry name" value="HTH_TetR"/>
</dbReference>
<name>A0A479ZTX2_9CYAN</name>
<dbReference type="PROSITE" id="PS50977">
    <property type="entry name" value="HTH_TETR_2"/>
    <property type="match status" value="1"/>
</dbReference>
<proteinExistence type="predicted"/>
<gene>
    <name evidence="6" type="ORF">SR1949_01880</name>
</gene>
<evidence type="ECO:0000313" key="6">
    <source>
        <dbReference type="EMBL" id="GCL35096.1"/>
    </source>
</evidence>
<evidence type="ECO:0000256" key="2">
    <source>
        <dbReference type="ARBA" id="ARBA00023125"/>
    </source>
</evidence>
<dbReference type="InterPro" id="IPR036271">
    <property type="entry name" value="Tet_transcr_reg_TetR-rel_C_sf"/>
</dbReference>
<dbReference type="GO" id="GO:0003700">
    <property type="term" value="F:DNA-binding transcription factor activity"/>
    <property type="evidence" value="ECO:0007669"/>
    <property type="project" value="TreeGrafter"/>
</dbReference>
<dbReference type="Gene3D" id="1.10.357.10">
    <property type="entry name" value="Tetracycline Repressor, domain 2"/>
    <property type="match status" value="1"/>
</dbReference>
<comment type="caution">
    <text evidence="6">The sequence shown here is derived from an EMBL/GenBank/DDBJ whole genome shotgun (WGS) entry which is preliminary data.</text>
</comment>